<gene>
    <name evidence="1" type="ORF">Tci_899495</name>
</gene>
<reference evidence="1" key="1">
    <citation type="journal article" date="2019" name="Sci. Rep.">
        <title>Draft genome of Tanacetum cinerariifolium, the natural source of mosquito coil.</title>
        <authorList>
            <person name="Yamashiro T."/>
            <person name="Shiraishi A."/>
            <person name="Satake H."/>
            <person name="Nakayama K."/>
        </authorList>
    </citation>
    <scope>NUCLEOTIDE SEQUENCE</scope>
</reference>
<dbReference type="EMBL" id="BKCJ011377685">
    <property type="protein sequence ID" value="GFD27526.1"/>
    <property type="molecule type" value="Genomic_DNA"/>
</dbReference>
<evidence type="ECO:0000313" key="1">
    <source>
        <dbReference type="EMBL" id="GFD27526.1"/>
    </source>
</evidence>
<sequence length="27" mass="2820">MNGEGVGTIGPSRTRSLRVVMALSSPF</sequence>
<organism evidence="1">
    <name type="scientific">Tanacetum cinerariifolium</name>
    <name type="common">Dalmatian daisy</name>
    <name type="synonym">Chrysanthemum cinerariifolium</name>
    <dbReference type="NCBI Taxonomy" id="118510"/>
    <lineage>
        <taxon>Eukaryota</taxon>
        <taxon>Viridiplantae</taxon>
        <taxon>Streptophyta</taxon>
        <taxon>Embryophyta</taxon>
        <taxon>Tracheophyta</taxon>
        <taxon>Spermatophyta</taxon>
        <taxon>Magnoliopsida</taxon>
        <taxon>eudicotyledons</taxon>
        <taxon>Gunneridae</taxon>
        <taxon>Pentapetalae</taxon>
        <taxon>asterids</taxon>
        <taxon>campanulids</taxon>
        <taxon>Asterales</taxon>
        <taxon>Asteraceae</taxon>
        <taxon>Asteroideae</taxon>
        <taxon>Anthemideae</taxon>
        <taxon>Anthemidinae</taxon>
        <taxon>Tanacetum</taxon>
    </lineage>
</organism>
<feature type="non-terminal residue" evidence="1">
    <location>
        <position position="27"/>
    </location>
</feature>
<protein>
    <submittedName>
        <fullName evidence="1">Uncharacterized protein</fullName>
    </submittedName>
</protein>
<accession>A0A699V2F2</accession>
<dbReference type="AlphaFoldDB" id="A0A699V2F2"/>
<comment type="caution">
    <text evidence="1">The sequence shown here is derived from an EMBL/GenBank/DDBJ whole genome shotgun (WGS) entry which is preliminary data.</text>
</comment>
<name>A0A699V2F2_TANCI</name>
<proteinExistence type="predicted"/>